<gene>
    <name evidence="2" type="ORF">JCGZ_20147</name>
</gene>
<name>A0A067JUD6_JATCU</name>
<sequence>MIEKTHSVVEKETVAESLDSDGGPTGVGLGSPEKGTSPHEEGEINSLAQNPQKLHLPLTISINAQVKAMLKEQRQMMAQLLQTMNVFMEVTGKKTDAMDSPINQSPTSKSSAKEGNESSSKCAKELGMQLPQNPSRGTDSGRALAEERYQPPHWRDEPVHHPSKAPL</sequence>
<keyword evidence="3" id="KW-1185">Reference proteome</keyword>
<feature type="compositionally biased region" description="Polar residues" evidence="1">
    <location>
        <begin position="101"/>
        <end position="110"/>
    </location>
</feature>
<dbReference type="Proteomes" id="UP000027138">
    <property type="component" value="Unassembled WGS sequence"/>
</dbReference>
<dbReference type="AlphaFoldDB" id="A0A067JUD6"/>
<evidence type="ECO:0000313" key="3">
    <source>
        <dbReference type="Proteomes" id="UP000027138"/>
    </source>
</evidence>
<feature type="compositionally biased region" description="Basic and acidic residues" evidence="1">
    <location>
        <begin position="144"/>
        <end position="160"/>
    </location>
</feature>
<feature type="region of interest" description="Disordered" evidence="1">
    <location>
        <begin position="1"/>
        <end position="43"/>
    </location>
</feature>
<evidence type="ECO:0000256" key="1">
    <source>
        <dbReference type="SAM" id="MobiDB-lite"/>
    </source>
</evidence>
<accession>A0A067JUD6</accession>
<evidence type="ECO:0000313" key="2">
    <source>
        <dbReference type="EMBL" id="KDP27507.1"/>
    </source>
</evidence>
<proteinExistence type="predicted"/>
<dbReference type="EMBL" id="KK914829">
    <property type="protein sequence ID" value="KDP27507.1"/>
    <property type="molecule type" value="Genomic_DNA"/>
</dbReference>
<feature type="compositionally biased region" description="Basic and acidic residues" evidence="1">
    <location>
        <begin position="1"/>
        <end position="14"/>
    </location>
</feature>
<reference evidence="2 3" key="1">
    <citation type="journal article" date="2014" name="PLoS ONE">
        <title>Global Analysis of Gene Expression Profiles in Physic Nut (Jatropha curcas L.) Seedlings Exposed to Salt Stress.</title>
        <authorList>
            <person name="Zhang L."/>
            <person name="Zhang C."/>
            <person name="Wu P."/>
            <person name="Chen Y."/>
            <person name="Li M."/>
            <person name="Jiang H."/>
            <person name="Wu G."/>
        </authorList>
    </citation>
    <scope>NUCLEOTIDE SEQUENCE [LARGE SCALE GENOMIC DNA]</scope>
    <source>
        <strain evidence="3">cv. GZQX0401</strain>
        <tissue evidence="2">Young leaves</tissue>
    </source>
</reference>
<feature type="region of interest" description="Disordered" evidence="1">
    <location>
        <begin position="95"/>
        <end position="167"/>
    </location>
</feature>
<organism evidence="2 3">
    <name type="scientific">Jatropha curcas</name>
    <name type="common">Barbados nut</name>
    <dbReference type="NCBI Taxonomy" id="180498"/>
    <lineage>
        <taxon>Eukaryota</taxon>
        <taxon>Viridiplantae</taxon>
        <taxon>Streptophyta</taxon>
        <taxon>Embryophyta</taxon>
        <taxon>Tracheophyta</taxon>
        <taxon>Spermatophyta</taxon>
        <taxon>Magnoliopsida</taxon>
        <taxon>eudicotyledons</taxon>
        <taxon>Gunneridae</taxon>
        <taxon>Pentapetalae</taxon>
        <taxon>rosids</taxon>
        <taxon>fabids</taxon>
        <taxon>Malpighiales</taxon>
        <taxon>Euphorbiaceae</taxon>
        <taxon>Crotonoideae</taxon>
        <taxon>Jatropheae</taxon>
        <taxon>Jatropha</taxon>
    </lineage>
</organism>
<protein>
    <submittedName>
        <fullName evidence="2">Uncharacterized protein</fullName>
    </submittedName>
</protein>